<organism evidence="1 2">
    <name type="scientific">Parelaphostrongylus tenuis</name>
    <name type="common">Meningeal worm</name>
    <dbReference type="NCBI Taxonomy" id="148309"/>
    <lineage>
        <taxon>Eukaryota</taxon>
        <taxon>Metazoa</taxon>
        <taxon>Ecdysozoa</taxon>
        <taxon>Nematoda</taxon>
        <taxon>Chromadorea</taxon>
        <taxon>Rhabditida</taxon>
        <taxon>Rhabditina</taxon>
        <taxon>Rhabditomorpha</taxon>
        <taxon>Strongyloidea</taxon>
        <taxon>Metastrongylidae</taxon>
        <taxon>Parelaphostrongylus</taxon>
    </lineage>
</organism>
<evidence type="ECO:0000313" key="2">
    <source>
        <dbReference type="Proteomes" id="UP001196413"/>
    </source>
</evidence>
<dbReference type="AlphaFoldDB" id="A0AAD5M4K8"/>
<accession>A0AAD5M4K8</accession>
<name>A0AAD5M4K8_PARTN</name>
<proteinExistence type="predicted"/>
<gene>
    <name evidence="1" type="ORF">KIN20_006314</name>
</gene>
<reference evidence="1" key="1">
    <citation type="submission" date="2021-06" db="EMBL/GenBank/DDBJ databases">
        <title>Parelaphostrongylus tenuis whole genome reference sequence.</title>
        <authorList>
            <person name="Garwood T.J."/>
            <person name="Larsen P.A."/>
            <person name="Fountain-Jones N.M."/>
            <person name="Garbe J.R."/>
            <person name="Macchietto M.G."/>
            <person name="Kania S.A."/>
            <person name="Gerhold R.W."/>
            <person name="Richards J.E."/>
            <person name="Wolf T.M."/>
        </authorList>
    </citation>
    <scope>NUCLEOTIDE SEQUENCE</scope>
    <source>
        <strain evidence="1">MNPRO001-30</strain>
        <tissue evidence="1">Meninges</tissue>
    </source>
</reference>
<dbReference type="Proteomes" id="UP001196413">
    <property type="component" value="Unassembled WGS sequence"/>
</dbReference>
<sequence length="90" mass="10469">MCRVFNPLRILYGYNGQTKFENIITSALRLNVQWPEKECKDFHQPPCSNQKPYTTIAKEETTRKCAANWKFSESGPPKYPSEVTNCLFPH</sequence>
<keyword evidence="2" id="KW-1185">Reference proteome</keyword>
<dbReference type="EMBL" id="JAHQIW010000879">
    <property type="protein sequence ID" value="KAJ1350513.1"/>
    <property type="molecule type" value="Genomic_DNA"/>
</dbReference>
<evidence type="ECO:0000313" key="1">
    <source>
        <dbReference type="EMBL" id="KAJ1350513.1"/>
    </source>
</evidence>
<protein>
    <submittedName>
        <fullName evidence="1">Uncharacterized protein</fullName>
    </submittedName>
</protein>
<comment type="caution">
    <text evidence="1">The sequence shown here is derived from an EMBL/GenBank/DDBJ whole genome shotgun (WGS) entry which is preliminary data.</text>
</comment>